<accession>A0ABY0ID03</accession>
<evidence type="ECO:0000313" key="3">
    <source>
        <dbReference type="EMBL" id="RZF20830.1"/>
    </source>
</evidence>
<feature type="signal peptide" evidence="2">
    <location>
        <begin position="1"/>
        <end position="21"/>
    </location>
</feature>
<feature type="chain" id="PRO_5046092188" evidence="2">
    <location>
        <begin position="22"/>
        <end position="276"/>
    </location>
</feature>
<dbReference type="EMBL" id="QDKL01000003">
    <property type="protein sequence ID" value="RZF20830.1"/>
    <property type="molecule type" value="Genomic_DNA"/>
</dbReference>
<gene>
    <name evidence="3" type="ORF">DAY19_12655</name>
</gene>
<name>A0ABY0ID03_9BACT</name>
<dbReference type="Proteomes" id="UP000443582">
    <property type="component" value="Unassembled WGS sequence"/>
</dbReference>
<evidence type="ECO:0000256" key="1">
    <source>
        <dbReference type="SAM" id="Coils"/>
    </source>
</evidence>
<evidence type="ECO:0000256" key="2">
    <source>
        <dbReference type="SAM" id="SignalP"/>
    </source>
</evidence>
<sequence>MRRFFLFISLSLITLVSVANSDGFIIKRDEVRNKDIKNDYDAYDNYIKDHGYDTFYDPSIDYSKFSGRVTDKDPSSTVFKIQVESKNVKFLKPSDIVYFNVARRMDEDKCKGHVRNSEDMYITIYAKDLENCWGQNSTLRRGTILVFESDKLALRIKEASRYRLTLLAKKRDFTFQLNEVNKFVWGFSQKQVEVAAEYDKQILELQRKKDEALNLLLSKKNDQVRLQSQLIYSLDKLDKDLDFYRIEKDELYTDRWHLDKDTGLPVYDRPVPIKQP</sequence>
<proteinExistence type="predicted"/>
<keyword evidence="4" id="KW-1185">Reference proteome</keyword>
<evidence type="ECO:0000313" key="4">
    <source>
        <dbReference type="Proteomes" id="UP000443582"/>
    </source>
</evidence>
<comment type="caution">
    <text evidence="3">The sequence shown here is derived from an EMBL/GenBank/DDBJ whole genome shotgun (WGS) entry which is preliminary data.</text>
</comment>
<keyword evidence="1" id="KW-0175">Coiled coil</keyword>
<feature type="coiled-coil region" evidence="1">
    <location>
        <begin position="195"/>
        <end position="254"/>
    </location>
</feature>
<dbReference type="RefSeq" id="WP_120404916.1">
    <property type="nucleotide sequence ID" value="NZ_QDKL01000003.1"/>
</dbReference>
<reference evidence="4" key="1">
    <citation type="journal article" date="2019" name="Int. J. Syst. Evol. Microbiol.">
        <title>Halobacteriovorax valvorus sp. nov., a novel prokaryotic predator isolated from coastal seawater of China.</title>
        <authorList>
            <person name="Chen M.-X."/>
        </authorList>
    </citation>
    <scope>NUCLEOTIDE SEQUENCE [LARGE SCALE GENOMIC DNA]</scope>
    <source>
        <strain evidence="4">BL9</strain>
    </source>
</reference>
<protein>
    <submittedName>
        <fullName evidence="3">Uncharacterized protein</fullName>
    </submittedName>
</protein>
<organism evidence="3 4">
    <name type="scientific">Halobacteriovorax vibrionivorans</name>
    <dbReference type="NCBI Taxonomy" id="2152716"/>
    <lineage>
        <taxon>Bacteria</taxon>
        <taxon>Pseudomonadati</taxon>
        <taxon>Bdellovibrionota</taxon>
        <taxon>Bacteriovoracia</taxon>
        <taxon>Bacteriovoracales</taxon>
        <taxon>Halobacteriovoraceae</taxon>
        <taxon>Halobacteriovorax</taxon>
    </lineage>
</organism>
<keyword evidence="2" id="KW-0732">Signal</keyword>